<dbReference type="EMBL" id="GBRH01206766">
    <property type="protein sequence ID" value="JAD91129.1"/>
    <property type="molecule type" value="Transcribed_RNA"/>
</dbReference>
<protein>
    <submittedName>
        <fullName evidence="1">Uncharacterized protein</fullName>
    </submittedName>
</protein>
<sequence>MILHHLAIVYRYFCSPLNYVAPKHLNSRIRNFWSLHIIIF</sequence>
<organism evidence="1">
    <name type="scientific">Arundo donax</name>
    <name type="common">Giant reed</name>
    <name type="synonym">Donax arundinaceus</name>
    <dbReference type="NCBI Taxonomy" id="35708"/>
    <lineage>
        <taxon>Eukaryota</taxon>
        <taxon>Viridiplantae</taxon>
        <taxon>Streptophyta</taxon>
        <taxon>Embryophyta</taxon>
        <taxon>Tracheophyta</taxon>
        <taxon>Spermatophyta</taxon>
        <taxon>Magnoliopsida</taxon>
        <taxon>Liliopsida</taxon>
        <taxon>Poales</taxon>
        <taxon>Poaceae</taxon>
        <taxon>PACMAD clade</taxon>
        <taxon>Arundinoideae</taxon>
        <taxon>Arundineae</taxon>
        <taxon>Arundo</taxon>
    </lineage>
</organism>
<reference evidence="1" key="2">
    <citation type="journal article" date="2015" name="Data Brief">
        <title>Shoot transcriptome of the giant reed, Arundo donax.</title>
        <authorList>
            <person name="Barrero R.A."/>
            <person name="Guerrero F.D."/>
            <person name="Moolhuijzen P."/>
            <person name="Goolsby J.A."/>
            <person name="Tidwell J."/>
            <person name="Bellgard S.E."/>
            <person name="Bellgard M.I."/>
        </authorList>
    </citation>
    <scope>NUCLEOTIDE SEQUENCE</scope>
    <source>
        <tissue evidence="1">Shoot tissue taken approximately 20 cm above the soil surface</tissue>
    </source>
</reference>
<proteinExistence type="predicted"/>
<reference evidence="1" key="1">
    <citation type="submission" date="2014-09" db="EMBL/GenBank/DDBJ databases">
        <authorList>
            <person name="Magalhaes I.L.F."/>
            <person name="Oliveira U."/>
            <person name="Santos F.R."/>
            <person name="Vidigal T.H.D.A."/>
            <person name="Brescovit A.D."/>
            <person name="Santos A.J."/>
        </authorList>
    </citation>
    <scope>NUCLEOTIDE SEQUENCE</scope>
    <source>
        <tissue evidence="1">Shoot tissue taken approximately 20 cm above the soil surface</tissue>
    </source>
</reference>
<evidence type="ECO:0000313" key="1">
    <source>
        <dbReference type="EMBL" id="JAD91129.1"/>
    </source>
</evidence>
<name>A0A0A9DRG6_ARUDO</name>
<dbReference type="AlphaFoldDB" id="A0A0A9DRG6"/>
<accession>A0A0A9DRG6</accession>